<feature type="transmembrane region" description="Helical" evidence="1">
    <location>
        <begin position="90"/>
        <end position="114"/>
    </location>
</feature>
<evidence type="ECO:0000313" key="3">
    <source>
        <dbReference type="Proteomes" id="UP000249417"/>
    </source>
</evidence>
<evidence type="ECO:0000313" key="2">
    <source>
        <dbReference type="EMBL" id="PZQ47376.1"/>
    </source>
</evidence>
<dbReference type="InterPro" id="IPR010699">
    <property type="entry name" value="DUF1275"/>
</dbReference>
<feature type="transmembrane region" description="Helical" evidence="1">
    <location>
        <begin position="58"/>
        <end position="78"/>
    </location>
</feature>
<protein>
    <submittedName>
        <fullName evidence="2">DUF1275 domain-containing protein</fullName>
    </submittedName>
</protein>
<comment type="caution">
    <text evidence="2">The sequence shown here is derived from an EMBL/GenBank/DDBJ whole genome shotgun (WGS) entry which is preliminary data.</text>
</comment>
<gene>
    <name evidence="2" type="ORF">DI551_03525</name>
</gene>
<sequence>MHTHDRKSRLLAAGLALLAGYVDSLGFMALGGLFVSFMSGNSTRFSVGLIDAPSIAQALLPLGIIALFVCGVMFGKVIRHLRPQAPSFSILTFMSASLLLGAMSAQAGFLWMAVPCMAIAMGAANNVFVREGEVAIGVTYMTGTLVKLGQRLAGRWLGEPKGQWRPYLFLWLALISGAVLGAVSYHYFHLSSLWGSTVFCVFLTFVVRRLDARA</sequence>
<dbReference type="Proteomes" id="UP000249417">
    <property type="component" value="Unassembled WGS sequence"/>
</dbReference>
<dbReference type="EMBL" id="QFQB01000014">
    <property type="protein sequence ID" value="PZQ47376.1"/>
    <property type="molecule type" value="Genomic_DNA"/>
</dbReference>
<dbReference type="AlphaFoldDB" id="A0A2W5N1U8"/>
<feature type="transmembrane region" description="Helical" evidence="1">
    <location>
        <begin position="166"/>
        <end position="187"/>
    </location>
</feature>
<evidence type="ECO:0000256" key="1">
    <source>
        <dbReference type="SAM" id="Phobius"/>
    </source>
</evidence>
<keyword evidence="1" id="KW-0812">Transmembrane</keyword>
<feature type="transmembrane region" description="Helical" evidence="1">
    <location>
        <begin position="134"/>
        <end position="154"/>
    </location>
</feature>
<reference evidence="2 3" key="1">
    <citation type="submission" date="2017-08" db="EMBL/GenBank/DDBJ databases">
        <title>Infants hospitalized years apart are colonized by the same room-sourced microbial strains.</title>
        <authorList>
            <person name="Brooks B."/>
            <person name="Olm M.R."/>
            <person name="Firek B.A."/>
            <person name="Baker R."/>
            <person name="Thomas B.C."/>
            <person name="Morowitz M.J."/>
            <person name="Banfield J.F."/>
        </authorList>
    </citation>
    <scope>NUCLEOTIDE SEQUENCE [LARGE SCALE GENOMIC DNA]</scope>
    <source>
        <strain evidence="2">S2_005_002_R2_29</strain>
    </source>
</reference>
<feature type="transmembrane region" description="Helical" evidence="1">
    <location>
        <begin position="193"/>
        <end position="210"/>
    </location>
</feature>
<dbReference type="PANTHER" id="PTHR37314:SF4">
    <property type="entry name" value="UPF0700 TRANSMEMBRANE PROTEIN YOAK"/>
    <property type="match status" value="1"/>
</dbReference>
<proteinExistence type="predicted"/>
<dbReference type="Pfam" id="PF06912">
    <property type="entry name" value="DUF1275"/>
    <property type="match status" value="1"/>
</dbReference>
<accession>A0A2W5N1U8</accession>
<keyword evidence="1" id="KW-0472">Membrane</keyword>
<keyword evidence="1" id="KW-1133">Transmembrane helix</keyword>
<name>A0A2W5N1U8_9BACT</name>
<organism evidence="2 3">
    <name type="scientific">Micavibrio aeruginosavorus</name>
    <dbReference type="NCBI Taxonomy" id="349221"/>
    <lineage>
        <taxon>Bacteria</taxon>
        <taxon>Pseudomonadati</taxon>
        <taxon>Bdellovibrionota</taxon>
        <taxon>Bdellovibrionia</taxon>
        <taxon>Bdellovibrionales</taxon>
        <taxon>Pseudobdellovibrionaceae</taxon>
        <taxon>Micavibrio</taxon>
    </lineage>
</organism>
<dbReference type="PANTHER" id="PTHR37314">
    <property type="entry name" value="SLR0142 PROTEIN"/>
    <property type="match status" value="1"/>
</dbReference>
<feature type="transmembrane region" description="Helical" evidence="1">
    <location>
        <begin position="12"/>
        <end position="38"/>
    </location>
</feature>